<dbReference type="Pfam" id="PF01740">
    <property type="entry name" value="STAS"/>
    <property type="match status" value="1"/>
</dbReference>
<dbReference type="PROSITE" id="PS50801">
    <property type="entry name" value="STAS"/>
    <property type="match status" value="1"/>
</dbReference>
<dbReference type="InterPro" id="IPR003658">
    <property type="entry name" value="Anti-sigma_ant"/>
</dbReference>
<proteinExistence type="inferred from homology"/>
<evidence type="ECO:0000259" key="3">
    <source>
        <dbReference type="PROSITE" id="PS50801"/>
    </source>
</evidence>
<dbReference type="InterPro" id="IPR002645">
    <property type="entry name" value="STAS_dom"/>
</dbReference>
<comment type="caution">
    <text evidence="4">The sequence shown here is derived from an EMBL/GenBank/DDBJ whole genome shotgun (WGS) entry which is preliminary data.</text>
</comment>
<dbReference type="PANTHER" id="PTHR33495:SF2">
    <property type="entry name" value="ANTI-SIGMA FACTOR ANTAGONIST TM_1081-RELATED"/>
    <property type="match status" value="1"/>
</dbReference>
<dbReference type="RefSeq" id="WP_281093103.1">
    <property type="nucleotide sequence ID" value="NZ_JARYZI010000002.1"/>
</dbReference>
<sequence length="92" mass="10636">MKMEIIKMPEQFSVQEAAKFREMAYNLLAAEPTSFELDFSVCYFIDSTGLGVLVGLYKKCKEMDCKIVLKHLQKDVARVFSMTRLDQIFTIL</sequence>
<gene>
    <name evidence="4" type="ORF">QE109_03980</name>
</gene>
<dbReference type="SUPFAM" id="SSF52091">
    <property type="entry name" value="SpoIIaa-like"/>
    <property type="match status" value="1"/>
</dbReference>
<dbReference type="InterPro" id="IPR036513">
    <property type="entry name" value="STAS_dom_sf"/>
</dbReference>
<evidence type="ECO:0000313" key="4">
    <source>
        <dbReference type="EMBL" id="MDH8677292.1"/>
    </source>
</evidence>
<evidence type="ECO:0000313" key="5">
    <source>
        <dbReference type="Proteomes" id="UP001158045"/>
    </source>
</evidence>
<dbReference type="EMBL" id="JARYZI010000002">
    <property type="protein sequence ID" value="MDH8677292.1"/>
    <property type="molecule type" value="Genomic_DNA"/>
</dbReference>
<dbReference type="PANTHER" id="PTHR33495">
    <property type="entry name" value="ANTI-SIGMA FACTOR ANTAGONIST TM_1081-RELATED-RELATED"/>
    <property type="match status" value="1"/>
</dbReference>
<keyword evidence="5" id="KW-1185">Reference proteome</keyword>
<comment type="similarity">
    <text evidence="1 2">Belongs to the anti-sigma-factor antagonist family.</text>
</comment>
<accession>A0ABT6NA52</accession>
<organism evidence="4 5">
    <name type="scientific">Fusibacter bizertensis</name>
    <dbReference type="NCBI Taxonomy" id="1488331"/>
    <lineage>
        <taxon>Bacteria</taxon>
        <taxon>Bacillati</taxon>
        <taxon>Bacillota</taxon>
        <taxon>Clostridia</taxon>
        <taxon>Eubacteriales</taxon>
        <taxon>Eubacteriales Family XII. Incertae Sedis</taxon>
        <taxon>Fusibacter</taxon>
    </lineage>
</organism>
<evidence type="ECO:0000256" key="1">
    <source>
        <dbReference type="ARBA" id="ARBA00009013"/>
    </source>
</evidence>
<dbReference type="Gene3D" id="3.30.750.24">
    <property type="entry name" value="STAS domain"/>
    <property type="match status" value="1"/>
</dbReference>
<dbReference type="NCBIfam" id="TIGR00377">
    <property type="entry name" value="ant_ant_sig"/>
    <property type="match status" value="1"/>
</dbReference>
<evidence type="ECO:0000256" key="2">
    <source>
        <dbReference type="RuleBase" id="RU003749"/>
    </source>
</evidence>
<dbReference type="CDD" id="cd07043">
    <property type="entry name" value="STAS_anti-anti-sigma_factors"/>
    <property type="match status" value="1"/>
</dbReference>
<name>A0ABT6NA52_9FIRM</name>
<protein>
    <recommendedName>
        <fullName evidence="2">Anti-sigma factor antagonist</fullName>
    </recommendedName>
</protein>
<feature type="domain" description="STAS" evidence="3">
    <location>
        <begin position="1"/>
        <end position="92"/>
    </location>
</feature>
<reference evidence="4 5" key="1">
    <citation type="submission" date="2023-04" db="EMBL/GenBank/DDBJ databases">
        <title>Fusibacter bizertensis strain WBS, isolated from littoral bottom sediments of the Arctic seas - biochemical and genomic analysis.</title>
        <authorList>
            <person name="Brioukhanov A.L."/>
        </authorList>
    </citation>
    <scope>NUCLEOTIDE SEQUENCE [LARGE SCALE GENOMIC DNA]</scope>
    <source>
        <strain evidence="4 5">WBS</strain>
    </source>
</reference>
<dbReference type="Proteomes" id="UP001158045">
    <property type="component" value="Unassembled WGS sequence"/>
</dbReference>